<organism evidence="2 3">
    <name type="scientific">Pontibacillus marinus BH030004 = DSM 16465</name>
    <dbReference type="NCBI Taxonomy" id="1385511"/>
    <lineage>
        <taxon>Bacteria</taxon>
        <taxon>Bacillati</taxon>
        <taxon>Bacillota</taxon>
        <taxon>Bacilli</taxon>
        <taxon>Bacillales</taxon>
        <taxon>Bacillaceae</taxon>
        <taxon>Pontibacillus</taxon>
    </lineage>
</organism>
<evidence type="ECO:0000256" key="1">
    <source>
        <dbReference type="SAM" id="Phobius"/>
    </source>
</evidence>
<gene>
    <name evidence="2" type="ORF">N783_03350</name>
</gene>
<feature type="transmembrane region" description="Helical" evidence="1">
    <location>
        <begin position="34"/>
        <end position="52"/>
    </location>
</feature>
<comment type="caution">
    <text evidence="2">The sequence shown here is derived from an EMBL/GenBank/DDBJ whole genome shotgun (WGS) entry which is preliminary data.</text>
</comment>
<accession>A0A0A5GCZ3</accession>
<keyword evidence="1" id="KW-1133">Transmembrane helix</keyword>
<keyword evidence="3" id="KW-1185">Reference proteome</keyword>
<dbReference type="Proteomes" id="UP000030403">
    <property type="component" value="Unassembled WGS sequence"/>
</dbReference>
<keyword evidence="1" id="KW-0812">Transmembrane</keyword>
<keyword evidence="1" id="KW-0472">Membrane</keyword>
<dbReference type="STRING" id="1385511.GCA_000425225_02728"/>
<dbReference type="RefSeq" id="WP_051255072.1">
    <property type="nucleotide sequence ID" value="NZ_AULJ01000034.1"/>
</dbReference>
<name>A0A0A5GCZ3_9BACI</name>
<dbReference type="EMBL" id="AVPF01000011">
    <property type="protein sequence ID" value="KGX89899.1"/>
    <property type="molecule type" value="Genomic_DNA"/>
</dbReference>
<proteinExistence type="predicted"/>
<protein>
    <submittedName>
        <fullName evidence="2">Holin</fullName>
    </submittedName>
</protein>
<dbReference type="AlphaFoldDB" id="A0A0A5GCZ3"/>
<sequence>MNHPFSDLTVLIAVVTGLTALTNRFGLPEKYEPILALILGVLFAFIYVDVTLRYQVLAGLIIGLSSSGLYKNSKSVYGKVQEKKRRN</sequence>
<reference evidence="2 3" key="1">
    <citation type="submission" date="2013-08" db="EMBL/GenBank/DDBJ databases">
        <authorList>
            <person name="Huang J."/>
            <person name="Wang G."/>
        </authorList>
    </citation>
    <scope>NUCLEOTIDE SEQUENCE [LARGE SCALE GENOMIC DNA]</scope>
    <source>
        <strain evidence="2 3">BH030004</strain>
    </source>
</reference>
<evidence type="ECO:0000313" key="3">
    <source>
        <dbReference type="Proteomes" id="UP000030403"/>
    </source>
</evidence>
<evidence type="ECO:0000313" key="2">
    <source>
        <dbReference type="EMBL" id="KGX89899.1"/>
    </source>
</evidence>